<dbReference type="PROSITE" id="PS50176">
    <property type="entry name" value="ARM_REPEAT"/>
    <property type="match status" value="2"/>
</dbReference>
<dbReference type="OrthoDB" id="7537227at2759"/>
<dbReference type="PANTHER" id="PTHR15599">
    <property type="entry name" value="RTDR1"/>
    <property type="match status" value="1"/>
</dbReference>
<evidence type="ECO:0000313" key="3">
    <source>
        <dbReference type="Proteomes" id="UP001055712"/>
    </source>
</evidence>
<dbReference type="PANTHER" id="PTHR15599:SF3">
    <property type="entry name" value="ARMADILLO REPEAT-CONTAINING DOMAIN-CONTAINING PROTEIN"/>
    <property type="match status" value="1"/>
</dbReference>
<dbReference type="Pfam" id="PF00514">
    <property type="entry name" value="Arm"/>
    <property type="match status" value="2"/>
</dbReference>
<reference evidence="2" key="1">
    <citation type="journal article" date="2019" name="Plant J.">
        <title>Chlorella vulgaris genome assembly and annotation reveals the molecular basis for metabolic acclimation to high light conditions.</title>
        <authorList>
            <person name="Cecchin M."/>
            <person name="Marcolungo L."/>
            <person name="Rossato M."/>
            <person name="Girolomoni L."/>
            <person name="Cosentino E."/>
            <person name="Cuine S."/>
            <person name="Li-Beisson Y."/>
            <person name="Delledonne M."/>
            <person name="Ballottari M."/>
        </authorList>
    </citation>
    <scope>NUCLEOTIDE SEQUENCE</scope>
    <source>
        <strain evidence="2">211/11P</strain>
    </source>
</reference>
<keyword evidence="3" id="KW-1185">Reference proteome</keyword>
<dbReference type="Proteomes" id="UP001055712">
    <property type="component" value="Unassembled WGS sequence"/>
</dbReference>
<gene>
    <name evidence="2" type="ORF">D9Q98_003210</name>
</gene>
<feature type="repeat" description="ARM" evidence="1">
    <location>
        <begin position="173"/>
        <end position="217"/>
    </location>
</feature>
<name>A0A9D4TS26_CHLVU</name>
<evidence type="ECO:0000256" key="1">
    <source>
        <dbReference type="PROSITE-ProRule" id="PRU00259"/>
    </source>
</evidence>
<reference evidence="2" key="2">
    <citation type="submission" date="2020-11" db="EMBL/GenBank/DDBJ databases">
        <authorList>
            <person name="Cecchin M."/>
            <person name="Marcolungo L."/>
            <person name="Rossato M."/>
            <person name="Girolomoni L."/>
            <person name="Cosentino E."/>
            <person name="Cuine S."/>
            <person name="Li-Beisson Y."/>
            <person name="Delledonne M."/>
            <person name="Ballottari M."/>
        </authorList>
    </citation>
    <scope>NUCLEOTIDE SEQUENCE</scope>
    <source>
        <strain evidence="2">211/11P</strain>
        <tissue evidence="2">Whole cell</tissue>
    </source>
</reference>
<dbReference type="EMBL" id="SIDB01000004">
    <property type="protein sequence ID" value="KAI3433394.1"/>
    <property type="molecule type" value="Genomic_DNA"/>
</dbReference>
<dbReference type="SUPFAM" id="SSF48371">
    <property type="entry name" value="ARM repeat"/>
    <property type="match status" value="1"/>
</dbReference>
<comment type="caution">
    <text evidence="2">The sequence shown here is derived from an EMBL/GenBank/DDBJ whole genome shotgun (WGS) entry which is preliminary data.</text>
</comment>
<dbReference type="Gene3D" id="1.25.10.10">
    <property type="entry name" value="Leucine-rich Repeat Variant"/>
    <property type="match status" value="1"/>
</dbReference>
<dbReference type="InterPro" id="IPR011989">
    <property type="entry name" value="ARM-like"/>
</dbReference>
<dbReference type="SMART" id="SM00185">
    <property type="entry name" value="ARM"/>
    <property type="match status" value="5"/>
</dbReference>
<feature type="repeat" description="ARM" evidence="1">
    <location>
        <begin position="267"/>
        <end position="301"/>
    </location>
</feature>
<protein>
    <submittedName>
        <fullName evidence="2">Uncharacterized protein</fullName>
    </submittedName>
</protein>
<dbReference type="InterPro" id="IPR016024">
    <property type="entry name" value="ARM-type_fold"/>
</dbReference>
<evidence type="ECO:0000313" key="2">
    <source>
        <dbReference type="EMBL" id="KAI3433394.1"/>
    </source>
</evidence>
<proteinExistence type="predicted"/>
<accession>A0A9D4TS26</accession>
<dbReference type="InterPro" id="IPR000225">
    <property type="entry name" value="Armadillo"/>
</dbReference>
<organism evidence="2 3">
    <name type="scientific">Chlorella vulgaris</name>
    <name type="common">Green alga</name>
    <dbReference type="NCBI Taxonomy" id="3077"/>
    <lineage>
        <taxon>Eukaryota</taxon>
        <taxon>Viridiplantae</taxon>
        <taxon>Chlorophyta</taxon>
        <taxon>core chlorophytes</taxon>
        <taxon>Trebouxiophyceae</taxon>
        <taxon>Chlorellales</taxon>
        <taxon>Chlorellaceae</taxon>
        <taxon>Chlorella clade</taxon>
        <taxon>Chlorella</taxon>
    </lineage>
</organism>
<dbReference type="InterPro" id="IPR042856">
    <property type="entry name" value="RSP14"/>
</dbReference>
<dbReference type="AlphaFoldDB" id="A0A9D4TS26"/>
<sequence>MSAQRAPIARKAEPQRPEEGLPWQQIHAAIVALGQPAAAPQLHVLLSLLTQFVEENDDPRASPHLRATGADRLEHVAALLARADVTSSSPTTSLLLLKAIKILARRQDVRQCCSQPVLEELASLLSQAAPASNSSTASSQLAQSPVALASEAANALSNLCYEPANCTGLLQAGGVPCLLQMLKVESFSVDAQANAASALQTLSFQPDARRAVVKAGGPARLLAALPRQPATASTSAAEARLQQRLVGALHNLSSGADGIAAIRRHPGGISALVSLLPCRQPGVAAAAAGALHNLCREEQARLDIRSHPDALPGLAAVLTGSDTQAAVCAAGTLANLAGDAARSMQALLAAALAGGAVCHSCGSVSG</sequence>